<dbReference type="InterPro" id="IPR015003">
    <property type="entry name" value="DUF1853"/>
</dbReference>
<dbReference type="EMBL" id="MDVB01000048">
    <property type="protein sequence ID" value="PIT16896.1"/>
    <property type="molecule type" value="Genomic_DNA"/>
</dbReference>
<evidence type="ECO:0008006" key="3">
    <source>
        <dbReference type="Google" id="ProtNLM"/>
    </source>
</evidence>
<proteinExistence type="predicted"/>
<dbReference type="RefSeq" id="WP_100113305.1">
    <property type="nucleotide sequence ID" value="NZ_MDVB01000048.1"/>
</dbReference>
<name>A0A2N9WVB1_9NEIS</name>
<gene>
    <name evidence="1" type="ORF">BGI32_03540</name>
</gene>
<organism evidence="1 2">
    <name type="scientific">Snodgrassella alvi</name>
    <dbReference type="NCBI Taxonomy" id="1196083"/>
    <lineage>
        <taxon>Bacteria</taxon>
        <taxon>Pseudomonadati</taxon>
        <taxon>Pseudomonadota</taxon>
        <taxon>Betaproteobacteria</taxon>
        <taxon>Neisseriales</taxon>
        <taxon>Neisseriaceae</taxon>
        <taxon>Snodgrassella</taxon>
    </lineage>
</organism>
<comment type="caution">
    <text evidence="1">The sequence shown here is derived from an EMBL/GenBank/DDBJ whole genome shotgun (WGS) entry which is preliminary data.</text>
</comment>
<sequence length="287" mass="33215">MNYASDPIWWRLKKTIVRDLASLLTAPSPWILSAELPVSILLGDEGFRFLLSLDEQPDNLYLFLKQHGGYQTHLGVYAEHLLYYWFLHAPHSRLIAHNLPVQDNQRTVGAFDFIVQLNDQIFHLELTCKYYGSQSDKAESFIGLNKADRLIDKMHKIKQQLALSAQPAAESALKDLILEPSLLQQASIIRGMLFTPSANQHFQAPLYPLCWQGRYIENWAEFEFQEHQRFYVLDHLSFLSPVRVSSNAIVNFNQIKQIRQGMIALVQQHADGYWHEVERIMKTAQHS</sequence>
<evidence type="ECO:0000313" key="1">
    <source>
        <dbReference type="EMBL" id="PIT16896.1"/>
    </source>
</evidence>
<protein>
    <recommendedName>
        <fullName evidence="3">DUF1853 domain-containing protein</fullName>
    </recommendedName>
</protein>
<evidence type="ECO:0000313" key="2">
    <source>
        <dbReference type="Proteomes" id="UP000231293"/>
    </source>
</evidence>
<reference evidence="1 2" key="1">
    <citation type="journal article" date="2017" name="MBio">
        <title>Type VI secretion-mediated competition in the bee gut microbiome.</title>
        <authorList>
            <person name="Steele M.I."/>
            <person name="Kwong W.K."/>
            <person name="Powell J.E."/>
            <person name="Whiteley M."/>
            <person name="Moran N.A."/>
        </authorList>
    </citation>
    <scope>NUCLEOTIDE SEQUENCE [LARGE SCALE GENOMIC DNA]</scope>
    <source>
        <strain evidence="1 2">App2-2</strain>
    </source>
</reference>
<accession>A0A2N9WVB1</accession>
<dbReference type="Proteomes" id="UP000231293">
    <property type="component" value="Unassembled WGS sequence"/>
</dbReference>
<dbReference type="Pfam" id="PF08907">
    <property type="entry name" value="DUF1853"/>
    <property type="match status" value="1"/>
</dbReference>
<dbReference type="AlphaFoldDB" id="A0A2N9WVB1"/>